<dbReference type="Pfam" id="PF02784">
    <property type="entry name" value="Orn_Arg_deC_N"/>
    <property type="match status" value="1"/>
</dbReference>
<dbReference type="FunFam" id="3.20.20.10:FF:000003">
    <property type="entry name" value="Diaminopimelate decarboxylase"/>
    <property type="match status" value="1"/>
</dbReference>
<feature type="binding site" evidence="5">
    <location>
        <position position="345"/>
    </location>
    <ligand>
        <name>substrate</name>
    </ligand>
</feature>
<sequence length="421" mass="45351">MDHFQLKDSIVHCEEVPLPLIAEAVGTPVYVYSSATMRRHARVFREALEPLSDPLVAYAVKANPNAAVLATLAREGLGADVVSSGEYARARAAGIAADKIVFSGVGKTVEEMRLALEGGLCQFNLESLEEARMLAEVAHSLGKAAPAAFRINPDVEAGSHAKISTGAAHNKFGLPIDDALAAYRLARTLPGLDVRGVAVHIGSQLTSLAPLERAFAKIGELIRVLRADGHRIDTADLGGGLGVPYDPAAPLPPSPEDYGEMVRRLTDGWDVRLIFEPGRLIVGNAGVLLTRVIRVKPGVVHPFIIVDAGMNDLMRPSLYDAWHAIEAVAPRGEQWVANVVGPVCETGDTFATARSMDRVEADDLLFFRTAGAYAATMASTYNSRPLTPEVLVDGDRWAVVRERIDVEALIKADRIPYWMQP</sequence>
<dbReference type="GO" id="GO:0030170">
    <property type="term" value="F:pyridoxal phosphate binding"/>
    <property type="evidence" value="ECO:0007669"/>
    <property type="project" value="UniProtKB-UniRule"/>
</dbReference>
<dbReference type="Gene3D" id="3.20.20.10">
    <property type="entry name" value="Alanine racemase"/>
    <property type="match status" value="1"/>
</dbReference>
<organism evidence="11 12">
    <name type="scientific">Allosphingosinicella humi</name>
    <dbReference type="NCBI Taxonomy" id="2068657"/>
    <lineage>
        <taxon>Bacteria</taxon>
        <taxon>Pseudomonadati</taxon>
        <taxon>Pseudomonadota</taxon>
        <taxon>Alphaproteobacteria</taxon>
        <taxon>Sphingomonadales</taxon>
        <taxon>Sphingomonadaceae</taxon>
        <taxon>Allosphingosinicella</taxon>
    </lineage>
</organism>
<dbReference type="AlphaFoldDB" id="A0A2U2J3Z6"/>
<dbReference type="PANTHER" id="PTHR43727">
    <property type="entry name" value="DIAMINOPIMELATE DECARBOXYLASE"/>
    <property type="match status" value="1"/>
</dbReference>
<accession>A0A2U2J3Z6</accession>
<feature type="binding site" evidence="5">
    <location>
        <position position="319"/>
    </location>
    <ligand>
        <name>substrate</name>
    </ligand>
</feature>
<evidence type="ECO:0000256" key="8">
    <source>
        <dbReference type="RuleBase" id="RU003738"/>
    </source>
</evidence>
<dbReference type="InterPro" id="IPR002986">
    <property type="entry name" value="DAP_deCOOHase_LysA"/>
</dbReference>
<keyword evidence="2 5" id="KW-0210">Decarboxylase</keyword>
<comment type="catalytic activity">
    <reaction evidence="5 8">
        <text>meso-2,6-diaminopimelate + H(+) = L-lysine + CO2</text>
        <dbReference type="Rhea" id="RHEA:15101"/>
        <dbReference type="ChEBI" id="CHEBI:15378"/>
        <dbReference type="ChEBI" id="CHEBI:16526"/>
        <dbReference type="ChEBI" id="CHEBI:32551"/>
        <dbReference type="ChEBI" id="CHEBI:57791"/>
        <dbReference type="EC" id="4.1.1.20"/>
    </reaction>
</comment>
<keyword evidence="3 5" id="KW-0663">Pyridoxal phosphate</keyword>
<feature type="modified residue" description="N6-(pyridoxal phosphate)lysine" evidence="5 7">
    <location>
        <position position="61"/>
    </location>
</feature>
<keyword evidence="4 5" id="KW-0456">Lyase</keyword>
<dbReference type="CDD" id="cd06828">
    <property type="entry name" value="PLPDE_III_DapDC"/>
    <property type="match status" value="1"/>
</dbReference>
<dbReference type="EC" id="4.1.1.20" evidence="5 6"/>
<feature type="active site" description="Proton donor" evidence="7">
    <location>
        <position position="344"/>
    </location>
</feature>
<evidence type="ECO:0000256" key="1">
    <source>
        <dbReference type="ARBA" id="ARBA00001933"/>
    </source>
</evidence>
<evidence type="ECO:0000259" key="10">
    <source>
        <dbReference type="Pfam" id="PF02784"/>
    </source>
</evidence>
<feature type="binding site" evidence="5">
    <location>
        <begin position="276"/>
        <end position="279"/>
    </location>
    <ligand>
        <name>pyridoxal 5'-phosphate</name>
        <dbReference type="ChEBI" id="CHEBI:597326"/>
    </ligand>
</feature>
<comment type="cofactor">
    <cofactor evidence="1 5 7 8">
        <name>pyridoxal 5'-phosphate</name>
        <dbReference type="ChEBI" id="CHEBI:597326"/>
    </cofactor>
</comment>
<name>A0A2U2J3Z6_9SPHN</name>
<evidence type="ECO:0000256" key="6">
    <source>
        <dbReference type="NCBIfam" id="TIGR01048"/>
    </source>
</evidence>
<comment type="pathway">
    <text evidence="5 8">Amino-acid biosynthesis; L-lysine biosynthesis via DAP pathway; L-lysine from DL-2,6-diaminopimelate: step 1/1.</text>
</comment>
<proteinExistence type="inferred from homology"/>
<dbReference type="GO" id="GO:0009089">
    <property type="term" value="P:lysine biosynthetic process via diaminopimelate"/>
    <property type="evidence" value="ECO:0007669"/>
    <property type="project" value="UniProtKB-UniRule"/>
</dbReference>
<dbReference type="PROSITE" id="PS00878">
    <property type="entry name" value="ODR_DC_2_1"/>
    <property type="match status" value="1"/>
</dbReference>
<gene>
    <name evidence="5 11" type="primary">lysA</name>
    <name evidence="11" type="ORF">DF286_09070</name>
</gene>
<dbReference type="InterPro" id="IPR022644">
    <property type="entry name" value="De-COase2_N"/>
</dbReference>
<keyword evidence="5 8" id="KW-0457">Lysine biosynthesis</keyword>
<evidence type="ECO:0000256" key="3">
    <source>
        <dbReference type="ARBA" id="ARBA00022898"/>
    </source>
</evidence>
<evidence type="ECO:0000259" key="9">
    <source>
        <dbReference type="Pfam" id="PF00278"/>
    </source>
</evidence>
<evidence type="ECO:0000256" key="5">
    <source>
        <dbReference type="HAMAP-Rule" id="MF_02120"/>
    </source>
</evidence>
<feature type="binding site" evidence="5">
    <location>
        <position position="315"/>
    </location>
    <ligand>
        <name>substrate</name>
    </ligand>
</feature>
<dbReference type="SUPFAM" id="SSF51419">
    <property type="entry name" value="PLP-binding barrel"/>
    <property type="match status" value="1"/>
</dbReference>
<evidence type="ECO:0000313" key="12">
    <source>
        <dbReference type="Proteomes" id="UP000245916"/>
    </source>
</evidence>
<feature type="binding site" evidence="5">
    <location>
        <position position="240"/>
    </location>
    <ligand>
        <name>pyridoxal 5'-phosphate</name>
        <dbReference type="ChEBI" id="CHEBI:597326"/>
    </ligand>
</feature>
<evidence type="ECO:0000256" key="2">
    <source>
        <dbReference type="ARBA" id="ARBA00022793"/>
    </source>
</evidence>
<evidence type="ECO:0000256" key="7">
    <source>
        <dbReference type="PIRSR" id="PIRSR600183-50"/>
    </source>
</evidence>
<dbReference type="PRINTS" id="PR01181">
    <property type="entry name" value="DAPDCRBXLASE"/>
</dbReference>
<keyword evidence="5" id="KW-0028">Amino-acid biosynthesis</keyword>
<comment type="caution">
    <text evidence="11">The sequence shown here is derived from an EMBL/GenBank/DDBJ whole genome shotgun (WGS) entry which is preliminary data.</text>
</comment>
<evidence type="ECO:0000313" key="11">
    <source>
        <dbReference type="EMBL" id="PWG03001.1"/>
    </source>
</evidence>
<dbReference type="InterPro" id="IPR029066">
    <property type="entry name" value="PLP-binding_barrel"/>
</dbReference>
<dbReference type="OrthoDB" id="9802241at2"/>
<protein>
    <recommendedName>
        <fullName evidence="5 6">Diaminopimelate decarboxylase</fullName>
        <shortName evidence="5">DAP decarboxylase</shortName>
        <shortName evidence="5">DAPDC</shortName>
        <ecNumber evidence="5 6">4.1.1.20</ecNumber>
    </recommendedName>
</protein>
<dbReference type="PANTHER" id="PTHR43727:SF2">
    <property type="entry name" value="GROUP IV DECARBOXYLASE"/>
    <property type="match status" value="1"/>
</dbReference>
<feature type="domain" description="Orn/DAP/Arg decarboxylase 2 C-terminal" evidence="9">
    <location>
        <begin position="30"/>
        <end position="371"/>
    </location>
</feature>
<feature type="binding site" evidence="5">
    <location>
        <position position="373"/>
    </location>
    <ligand>
        <name>pyridoxal 5'-phosphate</name>
        <dbReference type="ChEBI" id="CHEBI:597326"/>
    </ligand>
</feature>
<dbReference type="InterPro" id="IPR022643">
    <property type="entry name" value="De-COase2_C"/>
</dbReference>
<dbReference type="SUPFAM" id="SSF50621">
    <property type="entry name" value="Alanine racemase C-terminal domain-like"/>
    <property type="match status" value="1"/>
</dbReference>
<comment type="function">
    <text evidence="5">Specifically catalyzes the decarboxylation of meso-diaminopimelate (meso-DAP) to L-lysine.</text>
</comment>
<dbReference type="RefSeq" id="WP_109271139.1">
    <property type="nucleotide sequence ID" value="NZ_QFFF01000001.1"/>
</dbReference>
<dbReference type="InterPro" id="IPR009006">
    <property type="entry name" value="Ala_racemase/Decarboxylase_C"/>
</dbReference>
<feature type="binding site" evidence="5">
    <location>
        <position position="373"/>
    </location>
    <ligand>
        <name>substrate</name>
    </ligand>
</feature>
<dbReference type="Proteomes" id="UP000245916">
    <property type="component" value="Unassembled WGS sequence"/>
</dbReference>
<dbReference type="InterPro" id="IPR022653">
    <property type="entry name" value="De-COase2_pyr-phos_BS"/>
</dbReference>
<comment type="similarity">
    <text evidence="5">Belongs to the Orn/Lys/Arg decarboxylase class-II family. LysA subfamily.</text>
</comment>
<dbReference type="Gene3D" id="2.40.37.10">
    <property type="entry name" value="Lyase, Ornithine Decarboxylase, Chain A, domain 1"/>
    <property type="match status" value="1"/>
</dbReference>
<dbReference type="EMBL" id="QFFF01000001">
    <property type="protein sequence ID" value="PWG03001.1"/>
    <property type="molecule type" value="Genomic_DNA"/>
</dbReference>
<evidence type="ECO:0000256" key="4">
    <source>
        <dbReference type="ARBA" id="ARBA00023239"/>
    </source>
</evidence>
<feature type="domain" description="Orn/DAP/Arg decarboxylase 2 N-terminal" evidence="10">
    <location>
        <begin position="37"/>
        <end position="282"/>
    </location>
</feature>
<reference evidence="11 12" key="1">
    <citation type="submission" date="2018-05" db="EMBL/GenBank/DDBJ databases">
        <title>Genome of Sphingosinicella humi QZX222.</title>
        <authorList>
            <person name="Qiao Z."/>
            <person name="Wang G."/>
        </authorList>
    </citation>
    <scope>NUCLEOTIDE SEQUENCE [LARGE SCALE GENOMIC DNA]</scope>
    <source>
        <strain evidence="11 12">QZX222</strain>
    </source>
</reference>
<comment type="subunit">
    <text evidence="5">Homodimer.</text>
</comment>
<dbReference type="PRINTS" id="PR01179">
    <property type="entry name" value="ODADCRBXLASE"/>
</dbReference>
<keyword evidence="12" id="KW-1185">Reference proteome</keyword>
<feature type="binding site" evidence="5">
    <location>
        <position position="279"/>
    </location>
    <ligand>
        <name>substrate</name>
    </ligand>
</feature>
<dbReference type="Pfam" id="PF00278">
    <property type="entry name" value="Orn_DAP_Arg_deC"/>
    <property type="match status" value="1"/>
</dbReference>
<dbReference type="NCBIfam" id="TIGR01048">
    <property type="entry name" value="lysA"/>
    <property type="match status" value="1"/>
</dbReference>
<dbReference type="GO" id="GO:0008836">
    <property type="term" value="F:diaminopimelate decarboxylase activity"/>
    <property type="evidence" value="ECO:0007669"/>
    <property type="project" value="UniProtKB-UniRule"/>
</dbReference>
<dbReference type="InterPro" id="IPR000183">
    <property type="entry name" value="Orn/DAP/Arg_de-COase"/>
</dbReference>
<dbReference type="HAMAP" id="MF_02120">
    <property type="entry name" value="LysA"/>
    <property type="match status" value="1"/>
</dbReference>
<dbReference type="UniPathway" id="UPA00034">
    <property type="reaction ID" value="UER00027"/>
</dbReference>